<name>A0A417YA18_9BACI</name>
<dbReference type="OrthoDB" id="9775903at2"/>
<accession>A0A417YA18</accession>
<dbReference type="PANTHER" id="PTHR30213">
    <property type="entry name" value="INNER MEMBRANE PROTEIN YHJD"/>
    <property type="match status" value="1"/>
</dbReference>
<dbReference type="Pfam" id="PF03631">
    <property type="entry name" value="Virul_fac_BrkB"/>
    <property type="match status" value="1"/>
</dbReference>
<dbReference type="GO" id="GO:0005886">
    <property type="term" value="C:plasma membrane"/>
    <property type="evidence" value="ECO:0007669"/>
    <property type="project" value="UniProtKB-SubCell"/>
</dbReference>
<keyword evidence="4 6" id="KW-1133">Transmembrane helix</keyword>
<dbReference type="EMBL" id="QWEH01000023">
    <property type="protein sequence ID" value="RHW29548.1"/>
    <property type="molecule type" value="Genomic_DNA"/>
</dbReference>
<evidence type="ECO:0000256" key="3">
    <source>
        <dbReference type="ARBA" id="ARBA00022692"/>
    </source>
</evidence>
<dbReference type="NCBIfam" id="TIGR00765">
    <property type="entry name" value="yihY_not_rbn"/>
    <property type="match status" value="1"/>
</dbReference>
<organism evidence="7 8">
    <name type="scientific">Oceanobacillus profundus</name>
    <dbReference type="NCBI Taxonomy" id="372463"/>
    <lineage>
        <taxon>Bacteria</taxon>
        <taxon>Bacillati</taxon>
        <taxon>Bacillota</taxon>
        <taxon>Bacilli</taxon>
        <taxon>Bacillales</taxon>
        <taxon>Bacillaceae</taxon>
        <taxon>Oceanobacillus</taxon>
    </lineage>
</organism>
<keyword evidence="2" id="KW-1003">Cell membrane</keyword>
<dbReference type="Proteomes" id="UP000285456">
    <property type="component" value="Unassembled WGS sequence"/>
</dbReference>
<sequence>MKKILILGKQFYQRVENVDVFGLAAQLAYFFLLSLFPFLLFLLNLIGYLPLDAQVILDTIATYAPPQVMELINNNIGQMLNQQNGGLLSIGIIGTLWAASNGVNAITKAFNRAYEIENNRSFFFGRLIAILLTIAIVIVIIIALILPVFGRMIGLYLFSIFGLSEDFLQTWETFRWGISSAIFFIVLLFLYKLAPHKRIYFKTVIIGTAFATISWQFVSWVFSFYVITIGDYSATYGSLGVVIILMFWFYLFGIIIILGGVLNAFIEKVYRRP</sequence>
<feature type="transmembrane region" description="Helical" evidence="6">
    <location>
        <begin position="239"/>
        <end position="266"/>
    </location>
</feature>
<feature type="transmembrane region" description="Helical" evidence="6">
    <location>
        <begin position="20"/>
        <end position="43"/>
    </location>
</feature>
<dbReference type="PANTHER" id="PTHR30213:SF0">
    <property type="entry name" value="UPF0761 MEMBRANE PROTEIN YIHY"/>
    <property type="match status" value="1"/>
</dbReference>
<keyword evidence="8" id="KW-1185">Reference proteome</keyword>
<dbReference type="AlphaFoldDB" id="A0A417YA18"/>
<dbReference type="InterPro" id="IPR017039">
    <property type="entry name" value="Virul_fac_BrkB"/>
</dbReference>
<gene>
    <name evidence="7" type="ORF">D1B32_21405</name>
</gene>
<feature type="transmembrane region" description="Helical" evidence="6">
    <location>
        <begin position="173"/>
        <end position="191"/>
    </location>
</feature>
<reference evidence="7 8" key="1">
    <citation type="journal article" date="2007" name="Int. J. Syst. Evol. Microbiol.">
        <title>Oceanobacillus profundus sp. nov., isolated from a deep-sea sediment core.</title>
        <authorList>
            <person name="Kim Y.G."/>
            <person name="Choi D.H."/>
            <person name="Hyun S."/>
            <person name="Cho B.C."/>
        </authorList>
    </citation>
    <scope>NUCLEOTIDE SEQUENCE [LARGE SCALE GENOMIC DNA]</scope>
    <source>
        <strain evidence="7 8">DSM 18246</strain>
    </source>
</reference>
<evidence type="ECO:0000256" key="1">
    <source>
        <dbReference type="ARBA" id="ARBA00004651"/>
    </source>
</evidence>
<keyword evidence="3 6" id="KW-0812">Transmembrane</keyword>
<evidence type="ECO:0000256" key="2">
    <source>
        <dbReference type="ARBA" id="ARBA00022475"/>
    </source>
</evidence>
<feature type="transmembrane region" description="Helical" evidence="6">
    <location>
        <begin position="87"/>
        <end position="106"/>
    </location>
</feature>
<evidence type="ECO:0000256" key="6">
    <source>
        <dbReference type="SAM" id="Phobius"/>
    </source>
</evidence>
<feature type="transmembrane region" description="Helical" evidence="6">
    <location>
        <begin position="203"/>
        <end position="227"/>
    </location>
</feature>
<protein>
    <submittedName>
        <fullName evidence="7">YihY/virulence factor BrkB family protein</fullName>
    </submittedName>
</protein>
<evidence type="ECO:0000313" key="8">
    <source>
        <dbReference type="Proteomes" id="UP000285456"/>
    </source>
</evidence>
<dbReference type="PIRSF" id="PIRSF035875">
    <property type="entry name" value="RNase_BN"/>
    <property type="match status" value="1"/>
</dbReference>
<comment type="caution">
    <text evidence="7">The sequence shown here is derived from an EMBL/GenBank/DDBJ whole genome shotgun (WGS) entry which is preliminary data.</text>
</comment>
<evidence type="ECO:0000256" key="4">
    <source>
        <dbReference type="ARBA" id="ARBA00022989"/>
    </source>
</evidence>
<keyword evidence="5 6" id="KW-0472">Membrane</keyword>
<feature type="transmembrane region" description="Helical" evidence="6">
    <location>
        <begin position="127"/>
        <end position="153"/>
    </location>
</feature>
<evidence type="ECO:0000256" key="5">
    <source>
        <dbReference type="ARBA" id="ARBA00023136"/>
    </source>
</evidence>
<evidence type="ECO:0000313" key="7">
    <source>
        <dbReference type="EMBL" id="RHW29548.1"/>
    </source>
</evidence>
<dbReference type="RefSeq" id="WP_095313673.1">
    <property type="nucleotide sequence ID" value="NZ_JAMAWL010000020.1"/>
</dbReference>
<proteinExistence type="predicted"/>
<comment type="subcellular location">
    <subcellularLocation>
        <location evidence="1">Cell membrane</location>
        <topology evidence="1">Multi-pass membrane protein</topology>
    </subcellularLocation>
</comment>